<dbReference type="InterPro" id="IPR036388">
    <property type="entry name" value="WH-like_DNA-bd_sf"/>
</dbReference>
<dbReference type="GO" id="GO:0003677">
    <property type="term" value="F:DNA binding"/>
    <property type="evidence" value="ECO:0007669"/>
    <property type="project" value="UniProtKB-UniRule"/>
</dbReference>
<dbReference type="SMART" id="SM00862">
    <property type="entry name" value="Trans_reg_C"/>
    <property type="match status" value="1"/>
</dbReference>
<evidence type="ECO:0000313" key="6">
    <source>
        <dbReference type="Proteomes" id="UP000006512"/>
    </source>
</evidence>
<evidence type="ECO:0000313" key="5">
    <source>
        <dbReference type="EMBL" id="EGF93155.1"/>
    </source>
</evidence>
<keyword evidence="3" id="KW-0472">Membrane</keyword>
<dbReference type="Pfam" id="PF00486">
    <property type="entry name" value="Trans_reg_C"/>
    <property type="match status" value="1"/>
</dbReference>
<dbReference type="PROSITE" id="PS51755">
    <property type="entry name" value="OMPR_PHOB"/>
    <property type="match status" value="1"/>
</dbReference>
<dbReference type="RefSeq" id="WP_006272346.1">
    <property type="nucleotide sequence ID" value="NZ_GL883077.1"/>
</dbReference>
<keyword evidence="6" id="KW-1185">Reference proteome</keyword>
<reference evidence="6" key="1">
    <citation type="submission" date="2011-03" db="EMBL/GenBank/DDBJ databases">
        <title>Draft genome sequence of Brevundimonas diminuta.</title>
        <authorList>
            <person name="Brown P.J.B."/>
            <person name="Buechlein A."/>
            <person name="Hemmerich C."/>
            <person name="Brun Y.V."/>
        </authorList>
    </citation>
    <scope>NUCLEOTIDE SEQUENCE [LARGE SCALE GENOMIC DNA]</scope>
    <source>
        <strain evidence="6">C19</strain>
    </source>
</reference>
<dbReference type="Proteomes" id="UP000006512">
    <property type="component" value="Unassembled WGS sequence"/>
</dbReference>
<feature type="transmembrane region" description="Helical" evidence="3">
    <location>
        <begin position="241"/>
        <end position="258"/>
    </location>
</feature>
<dbReference type="GO" id="GO:0006355">
    <property type="term" value="P:regulation of DNA-templated transcription"/>
    <property type="evidence" value="ECO:0007669"/>
    <property type="project" value="InterPro"/>
</dbReference>
<dbReference type="SUPFAM" id="SSF46894">
    <property type="entry name" value="C-terminal effector domain of the bipartite response regulators"/>
    <property type="match status" value="1"/>
</dbReference>
<dbReference type="CDD" id="cd00383">
    <property type="entry name" value="trans_reg_C"/>
    <property type="match status" value="1"/>
</dbReference>
<name>F4QJH2_9CAUL</name>
<accession>F4QJH2</accession>
<feature type="transmembrane region" description="Helical" evidence="3">
    <location>
        <begin position="265"/>
        <end position="283"/>
    </location>
</feature>
<dbReference type="GO" id="GO:0000160">
    <property type="term" value="P:phosphorelay signal transduction system"/>
    <property type="evidence" value="ECO:0007669"/>
    <property type="project" value="InterPro"/>
</dbReference>
<feature type="transmembrane region" description="Helical" evidence="3">
    <location>
        <begin position="319"/>
        <end position="343"/>
    </location>
</feature>
<keyword evidence="3" id="KW-0812">Transmembrane</keyword>
<feature type="domain" description="OmpR/PhoB-type" evidence="4">
    <location>
        <begin position="2"/>
        <end position="100"/>
    </location>
</feature>
<keyword evidence="1 2" id="KW-0238">DNA-binding</keyword>
<proteinExistence type="predicted"/>
<evidence type="ECO:0000259" key="4">
    <source>
        <dbReference type="PROSITE" id="PS51755"/>
    </source>
</evidence>
<protein>
    <submittedName>
        <fullName evidence="5">Transcriptional regulatory protein</fullName>
    </submittedName>
</protein>
<feature type="transmembrane region" description="Helical" evidence="3">
    <location>
        <begin position="129"/>
        <end position="152"/>
    </location>
</feature>
<sequence length="351" mass="35822">MTAHIRFDRFVLDPADRRLTRDGVPVDLNARYLDALALMAREPGKLITKDRFLDEVWQGVPVTDEALTQCIRTLRKQLGDDAARPRFIETVTKHGYRFIAPVNVAVDAVTETVPAPRTHDWGHLIRPGVAGTAGAVVAGLIGGVLYGSAIAAQPVAAGMGSVSVLLVVLCISLIVAILGGAGVSFGIAAAGLAPTRGPQWSVLGGLAGGTVVGAAVKLVGMDAFNLLFGQAPVNITGAPEGAMLGGAVGLGAWLAGRIRGVRKGAAIAALTGGVAGVLVPLLGGRMMLGSLALLGEQFPGSRLRMDGISALFGESGFGLVSQMVTGGLEGALFSGCIVAAILINRKGLVTP</sequence>
<gene>
    <name evidence="5" type="ORF">ABI_15950</name>
</gene>
<organism evidence="5 6">
    <name type="scientific">Asticcacaulis biprosthecium C19</name>
    <dbReference type="NCBI Taxonomy" id="715226"/>
    <lineage>
        <taxon>Bacteria</taxon>
        <taxon>Pseudomonadati</taxon>
        <taxon>Pseudomonadota</taxon>
        <taxon>Alphaproteobacteria</taxon>
        <taxon>Caulobacterales</taxon>
        <taxon>Caulobacteraceae</taxon>
        <taxon>Asticcacaulis</taxon>
    </lineage>
</organism>
<dbReference type="InterPro" id="IPR016032">
    <property type="entry name" value="Sig_transdc_resp-reg_C-effctor"/>
</dbReference>
<evidence type="ECO:0000256" key="2">
    <source>
        <dbReference type="PROSITE-ProRule" id="PRU01091"/>
    </source>
</evidence>
<dbReference type="OrthoDB" id="54411at2"/>
<evidence type="ECO:0000256" key="3">
    <source>
        <dbReference type="SAM" id="Phobius"/>
    </source>
</evidence>
<dbReference type="EMBL" id="GL883077">
    <property type="protein sequence ID" value="EGF93155.1"/>
    <property type="molecule type" value="Genomic_DNA"/>
</dbReference>
<dbReference type="HOGENOM" id="CLU_789037_0_0_5"/>
<dbReference type="STRING" id="715226.ABI_15950"/>
<feature type="transmembrane region" description="Helical" evidence="3">
    <location>
        <begin position="164"/>
        <end position="188"/>
    </location>
</feature>
<keyword evidence="3" id="KW-1133">Transmembrane helix</keyword>
<dbReference type="eggNOG" id="COG3710">
    <property type="taxonomic scope" value="Bacteria"/>
</dbReference>
<feature type="transmembrane region" description="Helical" evidence="3">
    <location>
        <begin position="200"/>
        <end position="221"/>
    </location>
</feature>
<dbReference type="AlphaFoldDB" id="F4QJH2"/>
<dbReference type="InterPro" id="IPR001867">
    <property type="entry name" value="OmpR/PhoB-type_DNA-bd"/>
</dbReference>
<evidence type="ECO:0000256" key="1">
    <source>
        <dbReference type="ARBA" id="ARBA00023125"/>
    </source>
</evidence>
<feature type="DNA-binding region" description="OmpR/PhoB-type" evidence="2">
    <location>
        <begin position="2"/>
        <end position="100"/>
    </location>
</feature>
<dbReference type="Gene3D" id="1.10.10.10">
    <property type="entry name" value="Winged helix-like DNA-binding domain superfamily/Winged helix DNA-binding domain"/>
    <property type="match status" value="1"/>
</dbReference>